<dbReference type="InterPro" id="IPR003593">
    <property type="entry name" value="AAA+_ATPase"/>
</dbReference>
<keyword evidence="1" id="KW-0547">Nucleotide-binding</keyword>
<proteinExistence type="inferred from homology"/>
<dbReference type="PANTHER" id="PTHR32046:SF11">
    <property type="entry name" value="IMMUNE-ASSOCIATED NUCLEOTIDE-BINDING PROTEIN 10-LIKE"/>
    <property type="match status" value="1"/>
</dbReference>
<dbReference type="InterPro" id="IPR030379">
    <property type="entry name" value="G_SEPTIN_dom"/>
</dbReference>
<evidence type="ECO:0000256" key="2">
    <source>
        <dbReference type="SAM" id="Coils"/>
    </source>
</evidence>
<dbReference type="GeneTree" id="ENSGT00500000044904"/>
<feature type="coiled-coil region" evidence="2">
    <location>
        <begin position="373"/>
        <end position="421"/>
    </location>
</feature>
<dbReference type="Gene3D" id="3.40.50.300">
    <property type="entry name" value="P-loop containing nucleotide triphosphate hydrolases"/>
    <property type="match status" value="1"/>
</dbReference>
<dbReference type="PANTHER" id="PTHR32046">
    <property type="entry name" value="G DOMAIN-CONTAINING PROTEIN"/>
    <property type="match status" value="1"/>
</dbReference>
<comment type="similarity">
    <text evidence="1">Belongs to the TRAFAC class TrmE-Era-EngA-EngB-Septin-like GTPase superfamily. Septin GTPase family.</text>
</comment>
<dbReference type="InterPro" id="IPR025662">
    <property type="entry name" value="Sigma_54_int_dom_ATP-bd_1"/>
</dbReference>
<dbReference type="GO" id="GO:0005525">
    <property type="term" value="F:GTP binding"/>
    <property type="evidence" value="ECO:0007669"/>
    <property type="project" value="UniProtKB-KW"/>
</dbReference>
<feature type="domain" description="AAA+ ATPase" evidence="3">
    <location>
        <begin position="9"/>
        <end position="149"/>
    </location>
</feature>
<sequence>YGQKDVKKPNRTILLVGETGTGKSTLINALVNYAMGVKFEDEVWFQTVEDEKRSQTESQTSDVIVYQIFGFEDQTLPFSLTIIDTPGFGDTRGLERDENVSQRLLDLFRSEDGVQEIHAVGLVIKAAENRLSDRLLYIFDSVMDLFGKDVEKNIVALVTHSDGTTPGNALKALEDADIKCAKDGNNQPVYFLFNNLQKTERDTEKKTGALKHSWDFTNKQIQNFTAYLDTSQPQKLATTVKVLNERIRLTACIQNLQERVELSEQKQREIKQIQEALKNNENEIKKNENFTIEVDVTYKVRERIIGGTGWTMSLYNAAVCCERCEENCHYPGCTMALYAWQCEVMKEGCCTVCTGKCPASDHVKEKWKYVNKTKKVEKTVEDLKEKYEKNKAECENKLSLLENLEEEYRKLSAERSMYLDEAYQHFIKLEQIALNVESVSTFVHLDFLIEKLEEKGDTFKVERL</sequence>
<dbReference type="Proteomes" id="UP000265020">
    <property type="component" value="Unassembled WGS sequence"/>
</dbReference>
<evidence type="ECO:0000259" key="3">
    <source>
        <dbReference type="SMART" id="SM00382"/>
    </source>
</evidence>
<feature type="coiled-coil region" evidence="2">
    <location>
        <begin position="253"/>
        <end position="293"/>
    </location>
</feature>
<accession>A0A3Q2DSJ3</accession>
<dbReference type="Ensembl" id="ENSCVAT00000008210.1">
    <property type="protein sequence ID" value="ENSCVAP00000022871.1"/>
    <property type="gene ID" value="ENSCVAG00000005819.1"/>
</dbReference>
<reference evidence="4" key="2">
    <citation type="submission" date="2025-09" db="UniProtKB">
        <authorList>
            <consortium name="Ensembl"/>
        </authorList>
    </citation>
    <scope>IDENTIFICATION</scope>
</reference>
<keyword evidence="5" id="KW-1185">Reference proteome</keyword>
<dbReference type="SMART" id="SM00382">
    <property type="entry name" value="AAA"/>
    <property type="match status" value="1"/>
</dbReference>
<keyword evidence="2" id="KW-0175">Coiled coil</keyword>
<evidence type="ECO:0000256" key="1">
    <source>
        <dbReference type="RuleBase" id="RU004560"/>
    </source>
</evidence>
<evidence type="ECO:0000313" key="5">
    <source>
        <dbReference type="Proteomes" id="UP000265020"/>
    </source>
</evidence>
<keyword evidence="1" id="KW-0342">GTP-binding</keyword>
<dbReference type="AlphaFoldDB" id="A0A3Q2DSJ3"/>
<evidence type="ECO:0000313" key="4">
    <source>
        <dbReference type="Ensembl" id="ENSCVAP00000022871.1"/>
    </source>
</evidence>
<reference evidence="4" key="1">
    <citation type="submission" date="2025-08" db="UniProtKB">
        <authorList>
            <consortium name="Ensembl"/>
        </authorList>
    </citation>
    <scope>IDENTIFICATION</scope>
</reference>
<dbReference type="SUPFAM" id="SSF52540">
    <property type="entry name" value="P-loop containing nucleoside triphosphate hydrolases"/>
    <property type="match status" value="2"/>
</dbReference>
<dbReference type="Pfam" id="PF00735">
    <property type="entry name" value="Septin"/>
    <property type="match status" value="1"/>
</dbReference>
<protein>
    <recommendedName>
        <fullName evidence="3">AAA+ ATPase domain-containing protein</fullName>
    </recommendedName>
</protein>
<name>A0A3Q2DSJ3_CYPVA</name>
<dbReference type="PROSITE" id="PS00675">
    <property type="entry name" value="SIGMA54_INTERACT_1"/>
    <property type="match status" value="1"/>
</dbReference>
<dbReference type="InterPro" id="IPR027417">
    <property type="entry name" value="P-loop_NTPase"/>
</dbReference>
<dbReference type="OMA" id="MCCTVCE"/>
<organism evidence="4 5">
    <name type="scientific">Cyprinodon variegatus</name>
    <name type="common">Sheepshead minnow</name>
    <dbReference type="NCBI Taxonomy" id="28743"/>
    <lineage>
        <taxon>Eukaryota</taxon>
        <taxon>Metazoa</taxon>
        <taxon>Chordata</taxon>
        <taxon>Craniata</taxon>
        <taxon>Vertebrata</taxon>
        <taxon>Euteleostomi</taxon>
        <taxon>Actinopterygii</taxon>
        <taxon>Neopterygii</taxon>
        <taxon>Teleostei</taxon>
        <taxon>Neoteleostei</taxon>
        <taxon>Acanthomorphata</taxon>
        <taxon>Ovalentaria</taxon>
        <taxon>Atherinomorphae</taxon>
        <taxon>Cyprinodontiformes</taxon>
        <taxon>Cyprinodontidae</taxon>
        <taxon>Cyprinodon</taxon>
    </lineage>
</organism>